<proteinExistence type="predicted"/>
<keyword evidence="3" id="KW-1185">Reference proteome</keyword>
<evidence type="ECO:0000313" key="3">
    <source>
        <dbReference type="Proteomes" id="UP000029383"/>
    </source>
</evidence>
<dbReference type="EMBL" id="JOTD01000070">
    <property type="protein sequence ID" value="KFM16557.1"/>
    <property type="molecule type" value="Genomic_DNA"/>
</dbReference>
<feature type="domain" description="Adenylosuccinate lyase C-terminal" evidence="1">
    <location>
        <begin position="9"/>
        <end position="89"/>
    </location>
</feature>
<dbReference type="Gene3D" id="1.10.40.30">
    <property type="entry name" value="Fumarase/aspartase (C-terminal domain)"/>
    <property type="match status" value="1"/>
</dbReference>
<dbReference type="GO" id="GO:0016829">
    <property type="term" value="F:lyase activity"/>
    <property type="evidence" value="ECO:0007669"/>
    <property type="project" value="UniProtKB-KW"/>
</dbReference>
<organism evidence="2 3">
    <name type="scientific">Marine Group I thaumarchaeote SCGC RSA3</name>
    <dbReference type="NCBI Taxonomy" id="1503183"/>
    <lineage>
        <taxon>Archaea</taxon>
        <taxon>Nitrososphaerota</taxon>
        <taxon>Marine Group I</taxon>
    </lineage>
</organism>
<evidence type="ECO:0000313" key="2">
    <source>
        <dbReference type="EMBL" id="KFM16557.1"/>
    </source>
</evidence>
<dbReference type="SUPFAM" id="SSF48557">
    <property type="entry name" value="L-aspartase-like"/>
    <property type="match status" value="1"/>
</dbReference>
<protein>
    <submittedName>
        <fullName evidence="2">Adenylosuccinate lyase protein</fullName>
        <ecNumber evidence="2">4.3.2.2</ecNumber>
    </submittedName>
</protein>
<keyword evidence="2" id="KW-0456">Lyase</keyword>
<dbReference type="InterPro" id="IPR019468">
    <property type="entry name" value="AdenyloSucc_lyase_C"/>
</dbReference>
<reference evidence="2 3" key="1">
    <citation type="submission" date="2014-06" db="EMBL/GenBank/DDBJ databases">
        <authorList>
            <person name="Ngugi D.K."/>
            <person name="Blom J."/>
            <person name="Alam I."/>
            <person name="Rashid M."/>
            <person name="Baalawi W."/>
            <person name="Zhang G."/>
            <person name="Hikmawan T."/>
            <person name="Guan Y."/>
            <person name="Antunes A."/>
            <person name="Siam R."/>
            <person name="El-Dorry H."/>
            <person name="Bajic V."/>
            <person name="Stingl U."/>
        </authorList>
    </citation>
    <scope>NUCLEOTIDE SEQUENCE [LARGE SCALE GENOMIC DNA]</scope>
    <source>
        <strain evidence="2">SCGC RSA3</strain>
    </source>
</reference>
<gene>
    <name evidence="2" type="ORF">SCCGRSA3_02205</name>
</gene>
<dbReference type="Pfam" id="PF10397">
    <property type="entry name" value="ADSL_C"/>
    <property type="match status" value="1"/>
</dbReference>
<dbReference type="Proteomes" id="UP000029383">
    <property type="component" value="Unassembled WGS sequence"/>
</dbReference>
<evidence type="ECO:0000259" key="1">
    <source>
        <dbReference type="SMART" id="SM00998"/>
    </source>
</evidence>
<dbReference type="InterPro" id="IPR008948">
    <property type="entry name" value="L-Aspartase-like"/>
</dbReference>
<name>A0A087RSV3_9ARCH</name>
<sequence>IVDNLYITKGQIFAEFVLEALIKKGVPRFVAYRDVQRVAFLANDKGMFYKDAIKNDKAFTSKLTEKEIDAIFSPEKHLGASPKIISNVNKSVQKAVKKFI</sequence>
<dbReference type="EC" id="4.3.2.2" evidence="2"/>
<comment type="caution">
    <text evidence="2">The sequence shown here is derived from an EMBL/GenBank/DDBJ whole genome shotgun (WGS) entry which is preliminary data.</text>
</comment>
<dbReference type="AlphaFoldDB" id="A0A087RSV3"/>
<dbReference type="SMART" id="SM00998">
    <property type="entry name" value="ADSL_C"/>
    <property type="match status" value="1"/>
</dbReference>
<accession>A0A087RSV3</accession>
<dbReference type="PATRIC" id="fig|1503183.3.peg.2032"/>
<feature type="non-terminal residue" evidence="2">
    <location>
        <position position="1"/>
    </location>
</feature>